<reference evidence="3" key="1">
    <citation type="submission" date="2017-02" db="EMBL/GenBank/DDBJ databases">
        <title>Delving into the versatile metabolic prowess of the omnipresent phylum Bacteroidetes.</title>
        <authorList>
            <person name="Nobu M.K."/>
            <person name="Mei R."/>
            <person name="Narihiro T."/>
            <person name="Kuroda K."/>
            <person name="Liu W.-T."/>
        </authorList>
    </citation>
    <scope>NUCLEOTIDE SEQUENCE</scope>
    <source>
        <strain evidence="3">ADurb.Bin131</strain>
    </source>
</reference>
<gene>
    <name evidence="3" type="ORF">BWX89_00716</name>
</gene>
<feature type="domain" description="Amidohydrolase-related" evidence="2">
    <location>
        <begin position="3"/>
        <end position="290"/>
    </location>
</feature>
<evidence type="ECO:0000256" key="1">
    <source>
        <dbReference type="ARBA" id="ARBA00023239"/>
    </source>
</evidence>
<accession>A0A1V6CAQ8</accession>
<dbReference type="SUPFAM" id="SSF51556">
    <property type="entry name" value="Metallo-dependent hydrolases"/>
    <property type="match status" value="1"/>
</dbReference>
<proteinExistence type="predicted"/>
<dbReference type="GO" id="GO:0019748">
    <property type="term" value="P:secondary metabolic process"/>
    <property type="evidence" value="ECO:0007669"/>
    <property type="project" value="TreeGrafter"/>
</dbReference>
<evidence type="ECO:0000259" key="2">
    <source>
        <dbReference type="Pfam" id="PF04909"/>
    </source>
</evidence>
<dbReference type="InterPro" id="IPR032465">
    <property type="entry name" value="ACMSD"/>
</dbReference>
<name>A0A1V6CAQ8_UNCT6</name>
<dbReference type="InterPro" id="IPR006680">
    <property type="entry name" value="Amidohydro-rel"/>
</dbReference>
<dbReference type="Proteomes" id="UP000485562">
    <property type="component" value="Unassembled WGS sequence"/>
</dbReference>
<dbReference type="GO" id="GO:0016831">
    <property type="term" value="F:carboxy-lyase activity"/>
    <property type="evidence" value="ECO:0007669"/>
    <property type="project" value="InterPro"/>
</dbReference>
<dbReference type="PANTHER" id="PTHR21240">
    <property type="entry name" value="2-AMINO-3-CARBOXYLMUCONATE-6-SEMIALDEHYDE DECARBOXYLASE"/>
    <property type="match status" value="1"/>
</dbReference>
<sequence length="292" mass="32953">MFIDIHVHTRKIPGFPRAGKPAYATPEQLIERYEKINVERAAILPGVNPECSYSIQSNEEVLEICGRYPDRFIPFCNIDPRQITNSPQAPLDEIMQFYKDKGCKGIGEVCCNLEFSDPLVQNLFKNAEKIGFPITFHIAGEIGGTYGLYDDPGLPQLEVCLQRFPQLVFLGHSQAFWSEISSDVTPEIRTTYPKGPVKPGRVVEMMRKYSNLHGDLSAHSGYNAISRDESFGVEFLVEFQDKLHFGTDICAPDTQTPIVDFLLNLLKNKKIDSTVFDKIARKNTEKLFGLSI</sequence>
<dbReference type="EMBL" id="MWDQ01000056">
    <property type="protein sequence ID" value="OQB73973.1"/>
    <property type="molecule type" value="Genomic_DNA"/>
</dbReference>
<dbReference type="Pfam" id="PF04909">
    <property type="entry name" value="Amidohydro_2"/>
    <property type="match status" value="1"/>
</dbReference>
<dbReference type="Gene3D" id="3.20.20.140">
    <property type="entry name" value="Metal-dependent hydrolases"/>
    <property type="match status" value="1"/>
</dbReference>
<evidence type="ECO:0000313" key="3">
    <source>
        <dbReference type="EMBL" id="OQB73973.1"/>
    </source>
</evidence>
<dbReference type="GO" id="GO:0005737">
    <property type="term" value="C:cytoplasm"/>
    <property type="evidence" value="ECO:0007669"/>
    <property type="project" value="TreeGrafter"/>
</dbReference>
<dbReference type="InterPro" id="IPR032466">
    <property type="entry name" value="Metal_Hydrolase"/>
</dbReference>
<protein>
    <submittedName>
        <fullName evidence="3">Amidohydrolase</fullName>
    </submittedName>
</protein>
<dbReference type="PANTHER" id="PTHR21240:SF28">
    <property type="entry name" value="ISO-OROTATE DECARBOXYLASE (EUROFUNG)"/>
    <property type="match status" value="1"/>
</dbReference>
<dbReference type="AlphaFoldDB" id="A0A1V6CAQ8"/>
<keyword evidence="1" id="KW-0456">Lyase</keyword>
<dbReference type="GO" id="GO:0016787">
    <property type="term" value="F:hydrolase activity"/>
    <property type="evidence" value="ECO:0007669"/>
    <property type="project" value="InterPro"/>
</dbReference>
<comment type="caution">
    <text evidence="3">The sequence shown here is derived from an EMBL/GenBank/DDBJ whole genome shotgun (WGS) entry which is preliminary data.</text>
</comment>
<organism evidence="3">
    <name type="scientific">candidate division TA06 bacterium ADurb.Bin131</name>
    <dbReference type="NCBI Taxonomy" id="1852827"/>
    <lineage>
        <taxon>Bacteria</taxon>
        <taxon>Bacteria division TA06</taxon>
    </lineage>
</organism>